<comment type="caution">
    <text evidence="2">The sequence shown here is derived from an EMBL/GenBank/DDBJ whole genome shotgun (WGS) entry which is preliminary data.</text>
</comment>
<dbReference type="PANTHER" id="PTHR40943">
    <property type="entry name" value="CYTOPLASMIC PROTEIN-RELATED"/>
    <property type="match status" value="1"/>
</dbReference>
<protein>
    <submittedName>
        <fullName evidence="2">Cupin domain-containing protein</fullName>
    </submittedName>
</protein>
<evidence type="ECO:0000259" key="1">
    <source>
        <dbReference type="Pfam" id="PF05899"/>
    </source>
</evidence>
<dbReference type="Pfam" id="PF05899">
    <property type="entry name" value="Cupin_3"/>
    <property type="match status" value="1"/>
</dbReference>
<organism evidence="2 3">
    <name type="scientific">Gemmobacter denitrificans</name>
    <dbReference type="NCBI Taxonomy" id="3123040"/>
    <lineage>
        <taxon>Bacteria</taxon>
        <taxon>Pseudomonadati</taxon>
        <taxon>Pseudomonadota</taxon>
        <taxon>Alphaproteobacteria</taxon>
        <taxon>Rhodobacterales</taxon>
        <taxon>Paracoccaceae</taxon>
        <taxon>Gemmobacter</taxon>
    </lineage>
</organism>
<dbReference type="PANTHER" id="PTHR40943:SF1">
    <property type="entry name" value="CYTOPLASMIC PROTEIN"/>
    <property type="match status" value="1"/>
</dbReference>
<accession>A0ABU8C0Z6</accession>
<reference evidence="2" key="1">
    <citation type="submission" date="2024-02" db="EMBL/GenBank/DDBJ databases">
        <title>Genome sequences of strain Gemmobacter sp. JM10B15.</title>
        <authorList>
            <person name="Zhang M."/>
        </authorList>
    </citation>
    <scope>NUCLEOTIDE SEQUENCE</scope>
    <source>
        <strain evidence="2">JM10B15</strain>
    </source>
</reference>
<dbReference type="EMBL" id="JBALHR010000014">
    <property type="protein sequence ID" value="MEH7829974.1"/>
    <property type="molecule type" value="Genomic_DNA"/>
</dbReference>
<dbReference type="RefSeq" id="WP_335425001.1">
    <property type="nucleotide sequence ID" value="NZ_JBALHR010000014.1"/>
</dbReference>
<dbReference type="InterPro" id="IPR011051">
    <property type="entry name" value="RmlC_Cupin_sf"/>
</dbReference>
<evidence type="ECO:0000313" key="3">
    <source>
        <dbReference type="Proteomes" id="UP001431963"/>
    </source>
</evidence>
<proteinExistence type="predicted"/>
<name>A0ABU8C0Z6_9RHOB</name>
<dbReference type="InterPro" id="IPR014710">
    <property type="entry name" value="RmlC-like_jellyroll"/>
</dbReference>
<sequence>MAQSHGMMTKDADGRMEACAFANPENVLRGVPDERAFVHLASADGTTMIGVWDCGAYAERLIDYPYNEMCSVIEGAVEITADGSDMVTYRAGDTFFMAKGFTGLWESHGRFRKYFMISPG</sequence>
<dbReference type="InterPro" id="IPR008579">
    <property type="entry name" value="UGlyAH_Cupin_dom"/>
</dbReference>
<gene>
    <name evidence="2" type="ORF">V6590_17625</name>
</gene>
<feature type="domain" description="(S)-ureidoglycine aminohydrolase cupin" evidence="1">
    <location>
        <begin position="42"/>
        <end position="115"/>
    </location>
</feature>
<evidence type="ECO:0000313" key="2">
    <source>
        <dbReference type="EMBL" id="MEH7829974.1"/>
    </source>
</evidence>
<dbReference type="Gene3D" id="2.60.120.10">
    <property type="entry name" value="Jelly Rolls"/>
    <property type="match status" value="1"/>
</dbReference>
<dbReference type="Proteomes" id="UP001431963">
    <property type="component" value="Unassembled WGS sequence"/>
</dbReference>
<keyword evidence="3" id="KW-1185">Reference proteome</keyword>
<dbReference type="SUPFAM" id="SSF51182">
    <property type="entry name" value="RmlC-like cupins"/>
    <property type="match status" value="1"/>
</dbReference>